<evidence type="ECO:0000256" key="8">
    <source>
        <dbReference type="ARBA" id="ARBA00023136"/>
    </source>
</evidence>
<evidence type="ECO:0000256" key="1">
    <source>
        <dbReference type="ARBA" id="ARBA00004202"/>
    </source>
</evidence>
<evidence type="ECO:0000313" key="12">
    <source>
        <dbReference type="EMBL" id="OEH93129.1"/>
    </source>
</evidence>
<dbReference type="InterPro" id="IPR003593">
    <property type="entry name" value="AAA+_ATPase"/>
</dbReference>
<evidence type="ECO:0000256" key="10">
    <source>
        <dbReference type="RuleBase" id="RU364103"/>
    </source>
</evidence>
<evidence type="ECO:0000256" key="9">
    <source>
        <dbReference type="ARBA" id="ARBA00025157"/>
    </source>
</evidence>
<dbReference type="InterPro" id="IPR015856">
    <property type="entry name" value="ABC_transpr_CbiO/EcfA_su"/>
</dbReference>
<accession>A0A1E5LGC2</accession>
<dbReference type="Pfam" id="PF00005">
    <property type="entry name" value="ABC_tran"/>
    <property type="match status" value="1"/>
</dbReference>
<keyword evidence="8 10" id="KW-0472">Membrane</keyword>
<comment type="caution">
    <text evidence="12">The sequence shown here is derived from an EMBL/GenBank/DDBJ whole genome shotgun (WGS) entry which is preliminary data.</text>
</comment>
<dbReference type="GO" id="GO:0005524">
    <property type="term" value="F:ATP binding"/>
    <property type="evidence" value="ECO:0007669"/>
    <property type="project" value="UniProtKB-UniRule"/>
</dbReference>
<evidence type="ECO:0000256" key="4">
    <source>
        <dbReference type="ARBA" id="ARBA00022475"/>
    </source>
</evidence>
<dbReference type="PANTHER" id="PTHR43553">
    <property type="entry name" value="HEAVY METAL TRANSPORTER"/>
    <property type="match status" value="1"/>
</dbReference>
<dbReference type="OrthoDB" id="9784332at2"/>
<dbReference type="CDD" id="cd03225">
    <property type="entry name" value="ABC_cobalt_CbiO_domain1"/>
    <property type="match status" value="1"/>
</dbReference>
<proteinExistence type="inferred from homology"/>
<comment type="subcellular location">
    <subcellularLocation>
        <location evidence="1 10">Cell membrane</location>
        <topology evidence="1 10">Peripheral membrane protein</topology>
    </subcellularLocation>
</comment>
<dbReference type="EMBL" id="MJEH01000016">
    <property type="protein sequence ID" value="OEH93129.1"/>
    <property type="molecule type" value="Genomic_DNA"/>
</dbReference>
<dbReference type="GO" id="GO:0042626">
    <property type="term" value="F:ATPase-coupled transmembrane transporter activity"/>
    <property type="evidence" value="ECO:0007669"/>
    <property type="project" value="TreeGrafter"/>
</dbReference>
<dbReference type="AlphaFoldDB" id="A0A1E5LGC2"/>
<dbReference type="FunFam" id="3.40.50.300:FF:000224">
    <property type="entry name" value="Energy-coupling factor transporter ATP-binding protein EcfA"/>
    <property type="match status" value="1"/>
</dbReference>
<comment type="similarity">
    <text evidence="2 10">Belongs to the ABC transporter superfamily.</text>
</comment>
<dbReference type="PROSITE" id="PS50893">
    <property type="entry name" value="ABC_TRANSPORTER_2"/>
    <property type="match status" value="1"/>
</dbReference>
<organism evidence="12 13">
    <name type="scientific">Bacillus solimangrovi</name>
    <dbReference type="NCBI Taxonomy" id="1305675"/>
    <lineage>
        <taxon>Bacteria</taxon>
        <taxon>Bacillati</taxon>
        <taxon>Bacillota</taxon>
        <taxon>Bacilli</taxon>
        <taxon>Bacillales</taxon>
        <taxon>Bacillaceae</taxon>
        <taxon>Bacillus</taxon>
    </lineage>
</organism>
<comment type="function">
    <text evidence="9">Probably part of an ABC transporter complex. Responsible for energy coupling to the transport system.</text>
</comment>
<evidence type="ECO:0000256" key="5">
    <source>
        <dbReference type="ARBA" id="ARBA00022741"/>
    </source>
</evidence>
<comment type="function">
    <text evidence="10">Part of an ABC transporter complex. Responsible for energy coupling to the transport system.</text>
</comment>
<dbReference type="Proteomes" id="UP000095209">
    <property type="component" value="Unassembled WGS sequence"/>
</dbReference>
<evidence type="ECO:0000313" key="13">
    <source>
        <dbReference type="Proteomes" id="UP000095209"/>
    </source>
</evidence>
<dbReference type="RefSeq" id="WP_069716842.1">
    <property type="nucleotide sequence ID" value="NZ_MJEH01000016.1"/>
</dbReference>
<dbReference type="NCBIfam" id="TIGR01166">
    <property type="entry name" value="cbiO"/>
    <property type="match status" value="1"/>
</dbReference>
<dbReference type="GO" id="GO:0015087">
    <property type="term" value="F:cobalt ion transmembrane transporter activity"/>
    <property type="evidence" value="ECO:0007669"/>
    <property type="project" value="UniProtKB-ARBA"/>
</dbReference>
<keyword evidence="5 10" id="KW-0547">Nucleotide-binding</keyword>
<dbReference type="InterPro" id="IPR027417">
    <property type="entry name" value="P-loop_NTPase"/>
</dbReference>
<feature type="domain" description="ABC transporter" evidence="11">
    <location>
        <begin position="7"/>
        <end position="242"/>
    </location>
</feature>
<dbReference type="PANTHER" id="PTHR43553:SF24">
    <property type="entry name" value="ENERGY-COUPLING FACTOR TRANSPORTER ATP-BINDING PROTEIN ECFA1"/>
    <property type="match status" value="1"/>
</dbReference>
<name>A0A1E5LGC2_9BACI</name>
<dbReference type="STRING" id="1305675.BFG57_13330"/>
<reference evidence="12 13" key="1">
    <citation type="submission" date="2016-08" db="EMBL/GenBank/DDBJ databases">
        <title>Genome of Bacillus solimangrovi GH2-4.</title>
        <authorList>
            <person name="Lim S."/>
            <person name="Kim B.-C."/>
        </authorList>
    </citation>
    <scope>NUCLEOTIDE SEQUENCE [LARGE SCALE GENOMIC DNA]</scope>
    <source>
        <strain evidence="12 13">GH2-4</strain>
    </source>
</reference>
<keyword evidence="13" id="KW-1185">Reference proteome</keyword>
<keyword evidence="6 10" id="KW-0067">ATP-binding</keyword>
<keyword evidence="7" id="KW-1278">Translocase</keyword>
<dbReference type="SMART" id="SM00382">
    <property type="entry name" value="AAA"/>
    <property type="match status" value="1"/>
</dbReference>
<evidence type="ECO:0000256" key="2">
    <source>
        <dbReference type="ARBA" id="ARBA00005417"/>
    </source>
</evidence>
<protein>
    <recommendedName>
        <fullName evidence="10">ABC transporter ATP-binding protein</fullName>
    </recommendedName>
</protein>
<dbReference type="GO" id="GO:0043190">
    <property type="term" value="C:ATP-binding cassette (ABC) transporter complex"/>
    <property type="evidence" value="ECO:0007669"/>
    <property type="project" value="TreeGrafter"/>
</dbReference>
<dbReference type="InterPro" id="IPR050095">
    <property type="entry name" value="ECF_ABC_transporter_ATP-bd"/>
</dbReference>
<dbReference type="InterPro" id="IPR003439">
    <property type="entry name" value="ABC_transporter-like_ATP-bd"/>
</dbReference>
<evidence type="ECO:0000259" key="11">
    <source>
        <dbReference type="PROSITE" id="PS50893"/>
    </source>
</evidence>
<dbReference type="SUPFAM" id="SSF52540">
    <property type="entry name" value="P-loop containing nucleoside triphosphate hydrolases"/>
    <property type="match status" value="1"/>
</dbReference>
<evidence type="ECO:0000256" key="6">
    <source>
        <dbReference type="ARBA" id="ARBA00022840"/>
    </source>
</evidence>
<evidence type="ECO:0000256" key="3">
    <source>
        <dbReference type="ARBA" id="ARBA00022448"/>
    </source>
</evidence>
<dbReference type="Gene3D" id="3.40.50.300">
    <property type="entry name" value="P-loop containing nucleotide triphosphate hydrolases"/>
    <property type="match status" value="1"/>
</dbReference>
<keyword evidence="3 10" id="KW-0813">Transport</keyword>
<keyword evidence="4 10" id="KW-1003">Cell membrane</keyword>
<gene>
    <name evidence="12" type="ORF">BFG57_13330</name>
</gene>
<dbReference type="GO" id="GO:0016887">
    <property type="term" value="F:ATP hydrolysis activity"/>
    <property type="evidence" value="ECO:0007669"/>
    <property type="project" value="InterPro"/>
</dbReference>
<sequence>MKLSPIIEMKNISYQYPDGTKTLKNISLKIDHRKKIALLGNNGAGKSTLFLHLNGILKPTSGSLYFDGVPISYKRKEMKKLKQAVGLVLQDPDSQLFSSTVYEDIAFGPRNLGLSKEEVDQIVNQTMSDTETDQLKDKPPHLLSIGQKKRVAIAGVVAMQPQLIVLDEPTAGLDPYYVKRIIGVLDDLHAQGKTILLSTHNVDLAFQWADEILIMNEGEIISQGLPETVFMNEEILNRSHLDKPWIVEVYEQIQQSSHHKHQPFPKSKKELYSLITERR</sequence>
<dbReference type="InterPro" id="IPR005876">
    <property type="entry name" value="Co_trans_ATP-bd"/>
</dbReference>
<evidence type="ECO:0000256" key="7">
    <source>
        <dbReference type="ARBA" id="ARBA00022967"/>
    </source>
</evidence>